<comment type="caution">
    <text evidence="1">The sequence shown here is derived from an EMBL/GenBank/DDBJ whole genome shotgun (WGS) entry which is preliminary data.</text>
</comment>
<keyword evidence="2" id="KW-1185">Reference proteome</keyword>
<name>A0A7Z0PEY0_9FUSO</name>
<proteinExistence type="predicted"/>
<organism evidence="1 2">
    <name type="scientific">Streptobacillus felis</name>
    <dbReference type="NCBI Taxonomy" id="1384509"/>
    <lineage>
        <taxon>Bacteria</taxon>
        <taxon>Fusobacteriati</taxon>
        <taxon>Fusobacteriota</taxon>
        <taxon>Fusobacteriia</taxon>
        <taxon>Fusobacteriales</taxon>
        <taxon>Leptotrichiaceae</taxon>
        <taxon>Streptobacillus</taxon>
    </lineage>
</organism>
<dbReference type="Proteomes" id="UP000526184">
    <property type="component" value="Unassembled WGS sequence"/>
</dbReference>
<reference evidence="1 2" key="1">
    <citation type="submission" date="2020-05" db="EMBL/GenBank/DDBJ databases">
        <title>Streptobacillus felis strain LHL191014123.</title>
        <authorList>
            <person name="Fawzy A."/>
            <person name="Rau J."/>
            <person name="Risse K."/>
            <person name="Schauerte N."/>
            <person name="Geiger C."/>
            <person name="Blom J."/>
            <person name="Imirzalioglu C."/>
            <person name="Falgenhauer J."/>
            <person name="Bach A."/>
            <person name="Herden C."/>
            <person name="Eisenberg T."/>
        </authorList>
    </citation>
    <scope>NUCLEOTIDE SEQUENCE [LARGE SCALE GENOMIC DNA]</scope>
    <source>
        <strain evidence="1 2">LHL191014123</strain>
    </source>
</reference>
<protein>
    <recommendedName>
        <fullName evidence="3">Haemolysin activator HlyB C-terminal domain-containing protein</fullName>
    </recommendedName>
</protein>
<accession>A0A7Z0PEY0</accession>
<sequence>MKKYILLLILILSSYTYSKEVKGFTTYLTSNEIKKIEKQENINEYLEKEYSGKYYAEILEDAINIYPRVQYIKINSKKYNMNSILKALPDIYIGKILRDVDFLFDPKTIELLNEQEILNLYYRVVIDKDGTVGVVIDEVNENSDEIYTDVSINNMESVATFNYTKGNFRDNDVLNFDTKIYFKDIKADIKANYSIYNFKRNEKYIFSGGLDKEDGLFLKAEAQKYALSNKISSYEYFIKPNVSFKYSYLNTHKINLVMGMDYKMKVISGLKLNLNTNINYENRFLTNDYNIFFESRLNSSVDLSNNAKLNNELYLKFATIPLKEKYKIKVYDAKIIEDNEIGGDLAFMFKTNVDSFKILDSQLYFFNDLIVYQNYTKNVKFTDGLGVGIKSKFLPVDLNGYLGLGFNSNKKVGLLAGLNAGIKF</sequence>
<evidence type="ECO:0000313" key="1">
    <source>
        <dbReference type="EMBL" id="NYV27526.1"/>
    </source>
</evidence>
<dbReference type="AlphaFoldDB" id="A0A7Z0PEY0"/>
<dbReference type="RefSeq" id="WP_180135442.1">
    <property type="nucleotide sequence ID" value="NZ_JABMKT010000005.1"/>
</dbReference>
<evidence type="ECO:0008006" key="3">
    <source>
        <dbReference type="Google" id="ProtNLM"/>
    </source>
</evidence>
<dbReference type="EMBL" id="JABMKT010000005">
    <property type="protein sequence ID" value="NYV27526.1"/>
    <property type="molecule type" value="Genomic_DNA"/>
</dbReference>
<gene>
    <name evidence="1" type="ORF">HP397_01615</name>
</gene>
<evidence type="ECO:0000313" key="2">
    <source>
        <dbReference type="Proteomes" id="UP000526184"/>
    </source>
</evidence>